<keyword evidence="6" id="KW-0449">Lipoprotein</keyword>
<organism evidence="9 10">
    <name type="scientific">Mycoplasma todarodis</name>
    <dbReference type="NCBI Taxonomy" id="1937191"/>
    <lineage>
        <taxon>Bacteria</taxon>
        <taxon>Bacillati</taxon>
        <taxon>Mycoplasmatota</taxon>
        <taxon>Mollicutes</taxon>
        <taxon>Mycoplasmataceae</taxon>
        <taxon>Mycoplasma</taxon>
    </lineage>
</organism>
<dbReference type="PANTHER" id="PTHR34296">
    <property type="entry name" value="TRANSCRIPTIONAL ACTIVATOR PROTEIN MED"/>
    <property type="match status" value="1"/>
</dbReference>
<sequence length="394" mass="43125">MQKFKKTLLGSMSAVVALAAPVAVAVSCGDWEGKFELRLNNETNDELSNKLAMVTDGGSVDDKSFNEQGYDAYHALSGHGKASVLRPDGVTTFEIKKRYETAAKYGSRVIVTPGFHHMSAIQSFIKSFGEKKIGFILVDAVLNNSNVASITFQTKYSGFLAGYFASEYLTEVKKDKTPKVGMFGGANFPGVTDFMIGFISGVKYYNDTKKPQHKIQFSKFANDAEYTNSGFSAGQGTQYANKLLQGGADVILPVAGPQTSDVISAINQNEKYKDVKIVGVDTDQALQYPSDENKFLTSIEKKLSLAVQKVWRKAIDPKNHQDQSYNGVNGFGETTIGTLENELTTISIPHVKGVESIYKKVVNDAVLKQKAVEITDTKGKEIDWAKALKILKQM</sequence>
<dbReference type="PROSITE" id="PS51257">
    <property type="entry name" value="PROKAR_LIPOPROTEIN"/>
    <property type="match status" value="1"/>
</dbReference>
<dbReference type="AlphaFoldDB" id="A0A4R0XWU5"/>
<name>A0A4R0XWU5_9MOLU</name>
<proteinExistence type="inferred from homology"/>
<evidence type="ECO:0000313" key="9">
    <source>
        <dbReference type="EMBL" id="TCG11461.1"/>
    </source>
</evidence>
<dbReference type="NCBIfam" id="NF045726">
    <property type="entry name" value="XXplasma_LP"/>
    <property type="match status" value="1"/>
</dbReference>
<keyword evidence="3" id="KW-1003">Cell membrane</keyword>
<dbReference type="InterPro" id="IPR050957">
    <property type="entry name" value="BMP_lipoprotein"/>
</dbReference>
<evidence type="ECO:0000256" key="3">
    <source>
        <dbReference type="ARBA" id="ARBA00022475"/>
    </source>
</evidence>
<dbReference type="InterPro" id="IPR028082">
    <property type="entry name" value="Peripla_BP_I"/>
</dbReference>
<accession>A0A4R0XWU5</accession>
<dbReference type="CDD" id="cd06354">
    <property type="entry name" value="PBP1_PrnA-like"/>
    <property type="match status" value="1"/>
</dbReference>
<evidence type="ECO:0000259" key="8">
    <source>
        <dbReference type="Pfam" id="PF02608"/>
    </source>
</evidence>
<reference evidence="9 10" key="1">
    <citation type="submission" date="2018-02" db="EMBL/GenBank/DDBJ databases">
        <title>Mycoplasma marinum and Mycoplasma todarodis sp. nov., moderately halophilic and psychrotolerant mycoplasmas isolated from cephalopods.</title>
        <authorList>
            <person name="Viver T."/>
        </authorList>
    </citation>
    <scope>NUCLEOTIDE SEQUENCE [LARGE SCALE GENOMIC DNA]</scope>
    <source>
        <strain evidence="9 10">5H</strain>
    </source>
</reference>
<dbReference type="GO" id="GO:0005886">
    <property type="term" value="C:plasma membrane"/>
    <property type="evidence" value="ECO:0007669"/>
    <property type="project" value="UniProtKB-SubCell"/>
</dbReference>
<dbReference type="PANTHER" id="PTHR34296:SF2">
    <property type="entry name" value="ABC TRANSPORTER GUANOSINE-BINDING PROTEIN NUPN"/>
    <property type="match status" value="1"/>
</dbReference>
<evidence type="ECO:0000256" key="1">
    <source>
        <dbReference type="ARBA" id="ARBA00004193"/>
    </source>
</evidence>
<dbReference type="SUPFAM" id="SSF53822">
    <property type="entry name" value="Periplasmic binding protein-like I"/>
    <property type="match status" value="1"/>
</dbReference>
<comment type="similarity">
    <text evidence="2">Belongs to the BMP lipoprotein family.</text>
</comment>
<evidence type="ECO:0000256" key="6">
    <source>
        <dbReference type="ARBA" id="ARBA00023288"/>
    </source>
</evidence>
<comment type="caution">
    <text evidence="9">The sequence shown here is derived from an EMBL/GenBank/DDBJ whole genome shotgun (WGS) entry which is preliminary data.</text>
</comment>
<feature type="signal peptide" evidence="7">
    <location>
        <begin position="1"/>
        <end position="25"/>
    </location>
</feature>
<keyword evidence="10" id="KW-1185">Reference proteome</keyword>
<feature type="chain" id="PRO_5020606536" description="ABC transporter substrate-binding protein PnrA-like domain-containing protein" evidence="7">
    <location>
        <begin position="26"/>
        <end position="394"/>
    </location>
</feature>
<dbReference type="InterPro" id="IPR008107">
    <property type="entry name" value="Mycoplasma_p48"/>
</dbReference>
<evidence type="ECO:0000256" key="4">
    <source>
        <dbReference type="ARBA" id="ARBA00022729"/>
    </source>
</evidence>
<feature type="domain" description="ABC transporter substrate-binding protein PnrA-like" evidence="8">
    <location>
        <begin position="51"/>
        <end position="318"/>
    </location>
</feature>
<protein>
    <recommendedName>
        <fullName evidence="8">ABC transporter substrate-binding protein PnrA-like domain-containing protein</fullName>
    </recommendedName>
</protein>
<evidence type="ECO:0000256" key="5">
    <source>
        <dbReference type="ARBA" id="ARBA00023136"/>
    </source>
</evidence>
<comment type="subcellular location">
    <subcellularLocation>
        <location evidence="1">Cell membrane</location>
        <topology evidence="1">Lipid-anchor</topology>
    </subcellularLocation>
</comment>
<dbReference type="RefSeq" id="WP_131613314.1">
    <property type="nucleotide sequence ID" value="NZ_PSZP01000007.1"/>
</dbReference>
<dbReference type="PRINTS" id="PR01733">
    <property type="entry name" value="LIPPROTEIN48"/>
</dbReference>
<dbReference type="Pfam" id="PF02608">
    <property type="entry name" value="Bmp"/>
    <property type="match status" value="1"/>
</dbReference>
<dbReference type="OrthoDB" id="9769871at2"/>
<dbReference type="Gene3D" id="3.40.50.2300">
    <property type="match status" value="2"/>
</dbReference>
<evidence type="ECO:0000256" key="7">
    <source>
        <dbReference type="SAM" id="SignalP"/>
    </source>
</evidence>
<keyword evidence="4 7" id="KW-0732">Signal</keyword>
<evidence type="ECO:0000256" key="2">
    <source>
        <dbReference type="ARBA" id="ARBA00008610"/>
    </source>
</evidence>
<keyword evidence="5" id="KW-0472">Membrane</keyword>
<dbReference type="InterPro" id="IPR054816">
    <property type="entry name" value="Lipoprotein_mollicutes-type_CS"/>
</dbReference>
<evidence type="ECO:0000313" key="10">
    <source>
        <dbReference type="Proteomes" id="UP000291072"/>
    </source>
</evidence>
<gene>
    <name evidence="9" type="ORF">C4B25_01595</name>
</gene>
<dbReference type="EMBL" id="PSZP01000007">
    <property type="protein sequence ID" value="TCG11461.1"/>
    <property type="molecule type" value="Genomic_DNA"/>
</dbReference>
<dbReference type="Proteomes" id="UP000291072">
    <property type="component" value="Unassembled WGS sequence"/>
</dbReference>
<dbReference type="InterPro" id="IPR003760">
    <property type="entry name" value="PnrA-like"/>
</dbReference>